<dbReference type="GO" id="GO:0008422">
    <property type="term" value="F:beta-glucosidase activity"/>
    <property type="evidence" value="ECO:0007669"/>
    <property type="project" value="UniProtKB-ARBA"/>
</dbReference>
<dbReference type="SUPFAM" id="SSF51445">
    <property type="entry name" value="(Trans)glycosidases"/>
    <property type="match status" value="1"/>
</dbReference>
<feature type="non-terminal residue" evidence="2">
    <location>
        <position position="41"/>
    </location>
</feature>
<dbReference type="InterPro" id="IPR001360">
    <property type="entry name" value="Glyco_hydro_1"/>
</dbReference>
<dbReference type="Proteomes" id="UP000815260">
    <property type="component" value="Chromosome 2B"/>
</dbReference>
<accession>A0A9R1J921</accession>
<dbReference type="EMBL" id="CM022215">
    <property type="protein sequence ID" value="KAF7008469.1"/>
    <property type="molecule type" value="Genomic_DNA"/>
</dbReference>
<gene>
    <name evidence="2" type="ORF">CFC21_023214</name>
</gene>
<reference evidence="2" key="2">
    <citation type="submission" date="2020-03" db="EMBL/GenBank/DDBJ databases">
        <title>The second near-complete assembly of the hexaploid bread wheat (Triticum aestivum) genome.</title>
        <authorList>
            <person name="Zimin A.V."/>
            <person name="Puiu D."/>
            <person name="Shumante A."/>
            <person name="Alonge M."/>
            <person name="Salzberg S.L."/>
        </authorList>
    </citation>
    <scope>NUCLEOTIDE SEQUENCE</scope>
    <source>
        <tissue evidence="2">Leaf</tissue>
    </source>
</reference>
<reference evidence="2" key="1">
    <citation type="journal article" date="2017" name="Gigascience">
        <title>The first near-complete assembly of the hexaploid bread wheat genome, Triticum aestivum.</title>
        <authorList>
            <person name="Zimin A.V."/>
            <person name="Puiu D."/>
            <person name="Hall R."/>
            <person name="Kingan S."/>
            <person name="Clavijo B.J."/>
            <person name="Salzberg S.L."/>
        </authorList>
    </citation>
    <scope>NUCLEOTIDE SEQUENCE</scope>
    <source>
        <tissue evidence="2">Leaf</tissue>
    </source>
</reference>
<dbReference type="AlphaFoldDB" id="A0A9R1J921"/>
<proteinExistence type="inferred from homology"/>
<evidence type="ECO:0000256" key="1">
    <source>
        <dbReference type="ARBA" id="ARBA00010838"/>
    </source>
</evidence>
<organism evidence="2">
    <name type="scientific">Triticum aestivum</name>
    <name type="common">Wheat</name>
    <dbReference type="NCBI Taxonomy" id="4565"/>
    <lineage>
        <taxon>Eukaryota</taxon>
        <taxon>Viridiplantae</taxon>
        <taxon>Streptophyta</taxon>
        <taxon>Embryophyta</taxon>
        <taxon>Tracheophyta</taxon>
        <taxon>Spermatophyta</taxon>
        <taxon>Magnoliopsida</taxon>
        <taxon>Liliopsida</taxon>
        <taxon>Poales</taxon>
        <taxon>Poaceae</taxon>
        <taxon>BOP clade</taxon>
        <taxon>Pooideae</taxon>
        <taxon>Triticodae</taxon>
        <taxon>Triticeae</taxon>
        <taxon>Triticinae</taxon>
        <taxon>Triticum</taxon>
    </lineage>
</organism>
<protein>
    <recommendedName>
        <fullName evidence="3">4-hydroxy-7-methoxy-3-oxo-3,4-dihydro-2H-1,4-benzoxazin-2-yl glucosidebeta-D-glucosidase</fullName>
    </recommendedName>
</protein>
<sequence>GGLSRRGFPAGFVFGTAASAYQVEGMARQGGRGPSIWDAFA</sequence>
<dbReference type="Pfam" id="PF00232">
    <property type="entry name" value="Glyco_hydro_1"/>
    <property type="match status" value="1"/>
</dbReference>
<comment type="caution">
    <text evidence="2">The sequence shown here is derived from an EMBL/GenBank/DDBJ whole genome shotgun (WGS) entry which is preliminary data.</text>
</comment>
<evidence type="ECO:0008006" key="3">
    <source>
        <dbReference type="Google" id="ProtNLM"/>
    </source>
</evidence>
<dbReference type="OrthoDB" id="1871926at2759"/>
<dbReference type="InterPro" id="IPR017853">
    <property type="entry name" value="GH"/>
</dbReference>
<name>A0A9R1J921_WHEAT</name>
<feature type="non-terminal residue" evidence="2">
    <location>
        <position position="1"/>
    </location>
</feature>
<evidence type="ECO:0000313" key="2">
    <source>
        <dbReference type="EMBL" id="KAF7008469.1"/>
    </source>
</evidence>
<dbReference type="GO" id="GO:0005975">
    <property type="term" value="P:carbohydrate metabolic process"/>
    <property type="evidence" value="ECO:0007669"/>
    <property type="project" value="InterPro"/>
</dbReference>
<comment type="similarity">
    <text evidence="1">Belongs to the glycosyl hydrolase 1 family.</text>
</comment>
<dbReference type="Gene3D" id="3.20.20.80">
    <property type="entry name" value="Glycosidases"/>
    <property type="match status" value="1"/>
</dbReference>